<protein>
    <recommendedName>
        <fullName evidence="3">SWIM-type domain-containing protein</fullName>
    </recommendedName>
</protein>
<feature type="non-terminal residue" evidence="4">
    <location>
        <position position="1"/>
    </location>
</feature>
<proteinExistence type="predicted"/>
<name>A0A1B6GZC5_9HEMI</name>
<keyword evidence="1" id="KW-0479">Metal-binding</keyword>
<dbReference type="InterPro" id="IPR007527">
    <property type="entry name" value="Znf_SWIM"/>
</dbReference>
<accession>A0A1B6GZC5</accession>
<reference evidence="4" key="1">
    <citation type="submission" date="2015-11" db="EMBL/GenBank/DDBJ databases">
        <title>De novo transcriptome assembly of four potential Pierce s Disease insect vectors from Arizona vineyards.</title>
        <authorList>
            <person name="Tassone E.E."/>
        </authorList>
    </citation>
    <scope>NUCLEOTIDE SEQUENCE</scope>
</reference>
<dbReference type="PROSITE" id="PS50966">
    <property type="entry name" value="ZF_SWIM"/>
    <property type="match status" value="1"/>
</dbReference>
<sequence>SIENFNRVLKHCYLRGKRVKRLDKTLFSILNLLQDKLFDLIIKIKRGKLVKKLQILRDRHKTSFLIDSEHVSKLNDKQWQVLSSTFSELYTVTKIANCRTCALQCLHCNSCFHEYICTCLDSSIKNNMCKHIHSVARSNSPTECTAVDDVQEMPISDVMAEISCTKNLRSLEEEKTKMLSELQELVLGIDSLEGIDCLRNAIKPVKPTLMALKEKEKLEFKVTCTEEEQRKRRITPQERFFSTRKHHKSDKAPVQDQTLALAMSLLHPPPESKE</sequence>
<evidence type="ECO:0000256" key="2">
    <source>
        <dbReference type="SAM" id="MobiDB-lite"/>
    </source>
</evidence>
<feature type="region of interest" description="Disordered" evidence="2">
    <location>
        <begin position="232"/>
        <end position="255"/>
    </location>
</feature>
<dbReference type="EMBL" id="GECZ01001986">
    <property type="protein sequence ID" value="JAS67783.1"/>
    <property type="molecule type" value="Transcribed_RNA"/>
</dbReference>
<feature type="domain" description="SWIM-type" evidence="3">
    <location>
        <begin position="90"/>
        <end position="140"/>
    </location>
</feature>
<organism evidence="4">
    <name type="scientific">Cuerna arida</name>
    <dbReference type="NCBI Taxonomy" id="1464854"/>
    <lineage>
        <taxon>Eukaryota</taxon>
        <taxon>Metazoa</taxon>
        <taxon>Ecdysozoa</taxon>
        <taxon>Arthropoda</taxon>
        <taxon>Hexapoda</taxon>
        <taxon>Insecta</taxon>
        <taxon>Pterygota</taxon>
        <taxon>Neoptera</taxon>
        <taxon>Paraneoptera</taxon>
        <taxon>Hemiptera</taxon>
        <taxon>Auchenorrhyncha</taxon>
        <taxon>Membracoidea</taxon>
        <taxon>Cicadellidae</taxon>
        <taxon>Cicadellinae</taxon>
        <taxon>Proconiini</taxon>
        <taxon>Cuerna</taxon>
    </lineage>
</organism>
<keyword evidence="1" id="KW-0863">Zinc-finger</keyword>
<evidence type="ECO:0000256" key="1">
    <source>
        <dbReference type="PROSITE-ProRule" id="PRU00325"/>
    </source>
</evidence>
<dbReference type="GO" id="GO:0008270">
    <property type="term" value="F:zinc ion binding"/>
    <property type="evidence" value="ECO:0007669"/>
    <property type="project" value="UniProtKB-KW"/>
</dbReference>
<keyword evidence="1" id="KW-0862">Zinc</keyword>
<evidence type="ECO:0000259" key="3">
    <source>
        <dbReference type="PROSITE" id="PS50966"/>
    </source>
</evidence>
<gene>
    <name evidence="4" type="ORF">g.15430</name>
</gene>
<evidence type="ECO:0000313" key="4">
    <source>
        <dbReference type="EMBL" id="JAS67783.1"/>
    </source>
</evidence>
<dbReference type="AlphaFoldDB" id="A0A1B6GZC5"/>